<keyword evidence="3" id="KW-1185">Reference proteome</keyword>
<evidence type="ECO:0000259" key="1">
    <source>
        <dbReference type="PROSITE" id="PS50006"/>
    </source>
</evidence>
<dbReference type="AlphaFoldDB" id="A0AAW9R4J1"/>
<evidence type="ECO:0000313" key="3">
    <source>
        <dbReference type="Proteomes" id="UP001359886"/>
    </source>
</evidence>
<dbReference type="SUPFAM" id="SSF49879">
    <property type="entry name" value="SMAD/FHA domain"/>
    <property type="match status" value="1"/>
</dbReference>
<reference evidence="2 3" key="1">
    <citation type="submission" date="2024-02" db="EMBL/GenBank/DDBJ databases">
        <title>A novel Wenzhouxiangellaceae bacterium, isolated from coastal sediments.</title>
        <authorList>
            <person name="Du Z.-J."/>
            <person name="Ye Y.-Q."/>
            <person name="Zhang X.-Y."/>
        </authorList>
    </citation>
    <scope>NUCLEOTIDE SEQUENCE [LARGE SCALE GENOMIC DNA]</scope>
    <source>
        <strain evidence="2 3">CH-27</strain>
    </source>
</reference>
<feature type="domain" description="FHA" evidence="1">
    <location>
        <begin position="5"/>
        <end position="55"/>
    </location>
</feature>
<dbReference type="RefSeq" id="WP_354693348.1">
    <property type="nucleotide sequence ID" value="NZ_JAZHOG010000001.1"/>
</dbReference>
<organism evidence="2 3">
    <name type="scientific">Elongatibacter sediminis</name>
    <dbReference type="NCBI Taxonomy" id="3119006"/>
    <lineage>
        <taxon>Bacteria</taxon>
        <taxon>Pseudomonadati</taxon>
        <taxon>Pseudomonadota</taxon>
        <taxon>Gammaproteobacteria</taxon>
        <taxon>Chromatiales</taxon>
        <taxon>Wenzhouxiangellaceae</taxon>
        <taxon>Elongatibacter</taxon>
    </lineage>
</organism>
<dbReference type="Gene3D" id="2.60.200.20">
    <property type="match status" value="1"/>
</dbReference>
<comment type="caution">
    <text evidence="2">The sequence shown here is derived from an EMBL/GenBank/DDBJ whole genome shotgun (WGS) entry which is preliminary data.</text>
</comment>
<dbReference type="PROSITE" id="PS50006">
    <property type="entry name" value="FHA_DOMAIN"/>
    <property type="match status" value="1"/>
</dbReference>
<dbReference type="Proteomes" id="UP001359886">
    <property type="component" value="Unassembled WGS sequence"/>
</dbReference>
<name>A0AAW9R4J1_9GAMM</name>
<dbReference type="SMART" id="SM00240">
    <property type="entry name" value="FHA"/>
    <property type="match status" value="1"/>
</dbReference>
<protein>
    <submittedName>
        <fullName evidence="2">FHA domain-containing protein</fullName>
    </submittedName>
</protein>
<sequence length="135" mass="15354">MTRVLSLGSHDSCDLQVEGDTVSPVHAHAELTGDGQLAVMDAGSEHGTWLRRNDQWIRVLKVHLGRQDRIRLGDAEIDVGQLAERFGTHVPVQLRDLDQLRLPRRLRERLDDLQARASIKRPRRNPETGNIEESR</sequence>
<gene>
    <name evidence="2" type="ORF">V3330_00190</name>
</gene>
<dbReference type="InterPro" id="IPR000253">
    <property type="entry name" value="FHA_dom"/>
</dbReference>
<dbReference type="EMBL" id="JAZHOG010000001">
    <property type="protein sequence ID" value="MEJ8566024.1"/>
    <property type="molecule type" value="Genomic_DNA"/>
</dbReference>
<dbReference type="Pfam" id="PF00498">
    <property type="entry name" value="FHA"/>
    <property type="match status" value="1"/>
</dbReference>
<accession>A0AAW9R4J1</accession>
<evidence type="ECO:0000313" key="2">
    <source>
        <dbReference type="EMBL" id="MEJ8566024.1"/>
    </source>
</evidence>
<dbReference type="InterPro" id="IPR008984">
    <property type="entry name" value="SMAD_FHA_dom_sf"/>
</dbReference>
<dbReference type="CDD" id="cd00060">
    <property type="entry name" value="FHA"/>
    <property type="match status" value="1"/>
</dbReference>
<proteinExistence type="predicted"/>